<proteinExistence type="predicted"/>
<evidence type="ECO:0000313" key="2">
    <source>
        <dbReference type="Proteomes" id="UP000490800"/>
    </source>
</evidence>
<evidence type="ECO:0000313" key="1">
    <source>
        <dbReference type="EMBL" id="MVP00831.1"/>
    </source>
</evidence>
<name>A0A7X3K0D4_9BACL</name>
<organism evidence="1 2">
    <name type="scientific">Paenibacillus lutrae</name>
    <dbReference type="NCBI Taxonomy" id="2078573"/>
    <lineage>
        <taxon>Bacteria</taxon>
        <taxon>Bacillati</taxon>
        <taxon>Bacillota</taxon>
        <taxon>Bacilli</taxon>
        <taxon>Bacillales</taxon>
        <taxon>Paenibacillaceae</taxon>
        <taxon>Paenibacillus</taxon>
    </lineage>
</organism>
<dbReference type="AlphaFoldDB" id="A0A7X3K0D4"/>
<dbReference type="InterPro" id="IPR025459">
    <property type="entry name" value="DUF4279"/>
</dbReference>
<dbReference type="Pfam" id="PF14106">
    <property type="entry name" value="DUF4279"/>
    <property type="match status" value="1"/>
</dbReference>
<comment type="caution">
    <text evidence="1">The sequence shown here is derived from an EMBL/GenBank/DDBJ whole genome shotgun (WGS) entry which is preliminary data.</text>
</comment>
<keyword evidence="2" id="KW-1185">Reference proteome</keyword>
<sequence>MNPLGNCSLSISASNLNFELLNRLKVVPTTVVRRGQLITTKSAAPYDIWILEVDVTEQISIDLALEKLIHPLRKAKQELNFIKNQYEVTLNCYLRSDYGQLGIQISPAVIQLIGELELGLNFHILSYSGV</sequence>
<dbReference type="Proteomes" id="UP000490800">
    <property type="component" value="Unassembled WGS sequence"/>
</dbReference>
<dbReference type="EMBL" id="RHLK01000008">
    <property type="protein sequence ID" value="MVP00831.1"/>
    <property type="molecule type" value="Genomic_DNA"/>
</dbReference>
<reference evidence="1 2" key="1">
    <citation type="journal article" date="2019" name="Microorganisms">
        <title>Paenibacillus lutrae sp. nov., A Chitinolytic Species Isolated from A River Otter in Castril Natural Park, Granada, Spain.</title>
        <authorList>
            <person name="Rodriguez M."/>
            <person name="Reina J.C."/>
            <person name="Bejar V."/>
            <person name="Llamas I."/>
        </authorList>
    </citation>
    <scope>NUCLEOTIDE SEQUENCE [LARGE SCALE GENOMIC DNA]</scope>
    <source>
        <strain evidence="1 2">N10</strain>
    </source>
</reference>
<accession>A0A7X3K0D4</accession>
<gene>
    <name evidence="1" type="ORF">EDM21_15070</name>
</gene>
<protein>
    <submittedName>
        <fullName evidence="1">DUF4279 domain-containing protein</fullName>
    </submittedName>
</protein>
<dbReference type="RefSeq" id="WP_157336679.1">
    <property type="nucleotide sequence ID" value="NZ_RHLK01000008.1"/>
</dbReference>
<dbReference type="OrthoDB" id="2624613at2"/>